<organism evidence="1 2">
    <name type="scientific">Pseudomonas putida (strain ATCC 47054 / DSM 6125 / CFBP 8728 / NCIMB 11950 / KT2440)</name>
    <dbReference type="NCBI Taxonomy" id="160488"/>
    <lineage>
        <taxon>Bacteria</taxon>
        <taxon>Pseudomonadati</taxon>
        <taxon>Pseudomonadota</taxon>
        <taxon>Gammaproteobacteria</taxon>
        <taxon>Pseudomonadales</taxon>
        <taxon>Pseudomonadaceae</taxon>
        <taxon>Pseudomonas</taxon>
    </lineage>
</organism>
<evidence type="ECO:0000313" key="1">
    <source>
        <dbReference type="EMBL" id="AMM03074.1"/>
    </source>
</evidence>
<dbReference type="Gene3D" id="3.40.50.300">
    <property type="entry name" value="P-loop containing nucleotide triphosphate hydrolases"/>
    <property type="match status" value="1"/>
</dbReference>
<accession>A0A140FWU1</accession>
<protein>
    <recommendedName>
        <fullName evidence="3">AAA family ATPase</fullName>
    </recommendedName>
</protein>
<dbReference type="STRING" id="160488.PP_5738"/>
<dbReference type="AlphaFoldDB" id="A0A140FWU1"/>
<dbReference type="Proteomes" id="UP000000556">
    <property type="component" value="Chromosome"/>
</dbReference>
<reference evidence="1 2" key="2">
    <citation type="journal article" date="2016" name="Environ. Microbiol.">
        <title>The revisited genome of Pseudomonas putida KT2440 enlightens its value as a robust metabolic chassis.</title>
        <authorList>
            <person name="Belda E."/>
            <person name="van Heck R.G."/>
            <person name="Lopez-Sanchez M.J."/>
            <person name="Cruveiller S."/>
            <person name="Barbe V."/>
            <person name="Fraser C."/>
            <person name="Klenk H.P."/>
            <person name="Petersen J."/>
            <person name="Morgat A."/>
            <person name="Nikel P.I."/>
            <person name="Vallenet D."/>
            <person name="Rouy Z."/>
            <person name="Sekowska A."/>
            <person name="Martins Dos Santos V.A."/>
            <person name="de Lorenzo V."/>
            <person name="Danchin A."/>
            <person name="Medigue C."/>
        </authorList>
    </citation>
    <scope>NUCLEOTIDE SEQUENCE [LARGE SCALE GENOMIC DNA]</scope>
    <source>
        <strain evidence="2">ATCC 47054 / DSM 6125 / CFBP 8728 / NCIMB 11950 / KT2440</strain>
    </source>
</reference>
<dbReference type="Pfam" id="PF13207">
    <property type="entry name" value="AAA_17"/>
    <property type="match status" value="1"/>
</dbReference>
<gene>
    <name evidence="1" type="ordered locus">PP_5738</name>
</gene>
<dbReference type="InterPro" id="IPR027417">
    <property type="entry name" value="P-loop_NTPase"/>
</dbReference>
<proteinExistence type="predicted"/>
<keyword evidence="2" id="KW-1185">Reference proteome</keyword>
<name>A0A140FWU1_PSEPK</name>
<dbReference type="SUPFAM" id="SSF52540">
    <property type="entry name" value="P-loop containing nucleoside triphosphate hydrolases"/>
    <property type="match status" value="1"/>
</dbReference>
<dbReference type="OrthoDB" id="9154442at2"/>
<evidence type="ECO:0000313" key="2">
    <source>
        <dbReference type="Proteomes" id="UP000000556"/>
    </source>
</evidence>
<dbReference type="BioCyc" id="PPUT160488:G1G01-5758-MONOMER"/>
<evidence type="ECO:0008006" key="3">
    <source>
        <dbReference type="Google" id="ProtNLM"/>
    </source>
</evidence>
<sequence>MGRLIYLTGAPATGKSTLTEGLASLPGQVRVFTYSRELARVVSERVGQVTQDDMREKSAALITRQDVDRVDRELIAVASALKKEGGNLVVDSHPVTIETFGFRVTPFAKAQLHDLAPDVIVCLYADGQTLSDRIKANPAGRPLPKASELDRHVTLQCEMASL</sequence>
<dbReference type="EMBL" id="AE015451">
    <property type="protein sequence ID" value="AMM03074.1"/>
    <property type="molecule type" value="Genomic_DNA"/>
</dbReference>
<dbReference type="KEGG" id="ppu:PP_5738"/>
<dbReference type="RefSeq" id="WP_049588370.1">
    <property type="nucleotide sequence ID" value="NC_002947.4"/>
</dbReference>
<reference evidence="1 2" key="1">
    <citation type="journal article" date="2002" name="Environ. Microbiol.">
        <title>Complete genome sequence and comparative analysis of the metabolically versatile Pseudomonas putida KT2440.</title>
        <authorList>
            <person name="Nelson K.E."/>
            <person name="Weinel C."/>
            <person name="Paulsen I.T."/>
            <person name="Dodson R.J."/>
            <person name="Hilbert H."/>
            <person name="Martins dos Santos V.A."/>
            <person name="Fouts D.E."/>
            <person name="Gill S.R."/>
            <person name="Pop M."/>
            <person name="Holmes M."/>
            <person name="Brinkac L."/>
            <person name="Beanan M."/>
            <person name="DeBoy R.T."/>
            <person name="Daugherty S."/>
            <person name="Kolonay J."/>
            <person name="Madupu R."/>
            <person name="Nelson W."/>
            <person name="White O."/>
            <person name="Peterson J."/>
            <person name="Khouri H."/>
            <person name="Hance I."/>
            <person name="Chris Lee P."/>
            <person name="Holtzapple E."/>
            <person name="Scanlan D."/>
            <person name="Tran K."/>
            <person name="Moazzez A."/>
            <person name="Utterback T."/>
            <person name="Rizzo M."/>
            <person name="Lee K."/>
            <person name="Kosack D."/>
            <person name="Moestl D."/>
            <person name="Wedler H."/>
            <person name="Lauber J."/>
            <person name="Stjepandic D."/>
            <person name="Hoheisel J."/>
            <person name="Straetz M."/>
            <person name="Heim S."/>
            <person name="Kiewitz C."/>
            <person name="Eisen J.A."/>
            <person name="Timmis K.N."/>
            <person name="Dusterhoft A."/>
            <person name="Tummler B."/>
            <person name="Fraser C.M."/>
        </authorList>
    </citation>
    <scope>NUCLEOTIDE SEQUENCE [LARGE SCALE GENOMIC DNA]</scope>
    <source>
        <strain evidence="2">ATCC 47054 / DSM 6125 / CFBP 8728 / NCIMB 11950 / KT2440</strain>
    </source>
</reference>